<dbReference type="InterPro" id="IPR036291">
    <property type="entry name" value="NAD(P)-bd_dom_sf"/>
</dbReference>
<dbReference type="STRING" id="426701.SAMN04488098_10971"/>
<dbReference type="OrthoDB" id="9804774at2"/>
<dbReference type="Pfam" id="PF13561">
    <property type="entry name" value="adh_short_C2"/>
    <property type="match status" value="1"/>
</dbReference>
<reference evidence="4" key="1">
    <citation type="submission" date="2016-10" db="EMBL/GenBank/DDBJ databases">
        <authorList>
            <person name="Varghese N."/>
            <person name="Submissions S."/>
        </authorList>
    </citation>
    <scope>NUCLEOTIDE SEQUENCE [LARGE SCALE GENOMIC DNA]</scope>
    <source>
        <strain evidence="4">DSM 19181</strain>
    </source>
</reference>
<evidence type="ECO:0000313" key="3">
    <source>
        <dbReference type="EMBL" id="SDK95757.1"/>
    </source>
</evidence>
<dbReference type="Gene3D" id="3.40.50.720">
    <property type="entry name" value="NAD(P)-binding Rossmann-like Domain"/>
    <property type="match status" value="1"/>
</dbReference>
<keyword evidence="2" id="KW-0560">Oxidoreductase</keyword>
<dbReference type="CDD" id="cd05344">
    <property type="entry name" value="BKR_like_SDR_like"/>
    <property type="match status" value="1"/>
</dbReference>
<dbReference type="InterPro" id="IPR002347">
    <property type="entry name" value="SDR_fam"/>
</dbReference>
<gene>
    <name evidence="3" type="ORF">SAMN04488098_10971</name>
</gene>
<dbReference type="PRINTS" id="PR00081">
    <property type="entry name" value="GDHRDH"/>
</dbReference>
<proteinExistence type="inferred from homology"/>
<evidence type="ECO:0000256" key="1">
    <source>
        <dbReference type="ARBA" id="ARBA00006484"/>
    </source>
</evidence>
<dbReference type="AlphaFoldDB" id="A0A1G9G588"/>
<dbReference type="InterPro" id="IPR050259">
    <property type="entry name" value="SDR"/>
</dbReference>
<organism evidence="3 4">
    <name type="scientific">Alkalibacterium thalassium</name>
    <dbReference type="NCBI Taxonomy" id="426701"/>
    <lineage>
        <taxon>Bacteria</taxon>
        <taxon>Bacillati</taxon>
        <taxon>Bacillota</taxon>
        <taxon>Bacilli</taxon>
        <taxon>Lactobacillales</taxon>
        <taxon>Carnobacteriaceae</taxon>
        <taxon>Alkalibacterium</taxon>
    </lineage>
</organism>
<accession>A0A1G9G588</accession>
<dbReference type="RefSeq" id="WP_091268987.1">
    <property type="nucleotide sequence ID" value="NZ_FNFK01000097.1"/>
</dbReference>
<dbReference type="Proteomes" id="UP000199433">
    <property type="component" value="Unassembled WGS sequence"/>
</dbReference>
<comment type="similarity">
    <text evidence="1">Belongs to the short-chain dehydrogenases/reductases (SDR) family.</text>
</comment>
<dbReference type="SUPFAM" id="SSF51735">
    <property type="entry name" value="NAD(P)-binding Rossmann-fold domains"/>
    <property type="match status" value="1"/>
</dbReference>
<name>A0A1G9G588_9LACT</name>
<dbReference type="PANTHER" id="PTHR42879:SF6">
    <property type="entry name" value="NADPH-DEPENDENT REDUCTASE BACG"/>
    <property type="match status" value="1"/>
</dbReference>
<evidence type="ECO:0000256" key="2">
    <source>
        <dbReference type="ARBA" id="ARBA00023002"/>
    </source>
</evidence>
<sequence length="261" mass="28411">MDLKLNGKNALVLASSTGLGKAVAMELAKEGANVMLTSRSKDKLIEAKKEIDRVATGQVDFMVSDLTDLTSIKDLVEVTRKTFGKINILVNNTGGPSAGSFDDLDDAEWNKAFNLTLNSYIRTIREVLPDLRETRGHILNNTSSSVKQPIDGLLLSNVFRMGVQGLSKSLSQELARDGIMVNTIGAGRIETDRLTELDSKRAEREGRSLEDVHQSIENQIPAGRYGKPEEFAKMAAFLVSGVNTYVSGQTILVDGAMSKSY</sequence>
<dbReference type="GO" id="GO:0008206">
    <property type="term" value="P:bile acid metabolic process"/>
    <property type="evidence" value="ECO:0007669"/>
    <property type="project" value="UniProtKB-ARBA"/>
</dbReference>
<dbReference type="EMBL" id="FNFK01000097">
    <property type="protein sequence ID" value="SDK95757.1"/>
    <property type="molecule type" value="Genomic_DNA"/>
</dbReference>
<dbReference type="PANTHER" id="PTHR42879">
    <property type="entry name" value="3-OXOACYL-(ACYL-CARRIER-PROTEIN) REDUCTASE"/>
    <property type="match status" value="1"/>
</dbReference>
<protein>
    <submittedName>
        <fullName evidence="3">3-oxoacyl-[acyl-carrier protein] reductase</fullName>
    </submittedName>
</protein>
<keyword evidence="4" id="KW-1185">Reference proteome</keyword>
<dbReference type="FunFam" id="3.40.50.720:FF:000084">
    <property type="entry name" value="Short-chain dehydrogenase reductase"/>
    <property type="match status" value="1"/>
</dbReference>
<dbReference type="GO" id="GO:0016491">
    <property type="term" value="F:oxidoreductase activity"/>
    <property type="evidence" value="ECO:0007669"/>
    <property type="project" value="UniProtKB-KW"/>
</dbReference>
<evidence type="ECO:0000313" key="4">
    <source>
        <dbReference type="Proteomes" id="UP000199433"/>
    </source>
</evidence>